<feature type="transmembrane region" description="Helical" evidence="3">
    <location>
        <begin position="120"/>
        <end position="140"/>
    </location>
</feature>
<name>B4VM10_9CYAN</name>
<keyword evidence="3" id="KW-0472">Membrane</keyword>
<evidence type="ECO:0000313" key="6">
    <source>
        <dbReference type="Proteomes" id="UP000003835"/>
    </source>
</evidence>
<dbReference type="Pfam" id="PF14159">
    <property type="entry name" value="CAAD"/>
    <property type="match status" value="1"/>
</dbReference>
<dbReference type="Proteomes" id="UP000003835">
    <property type="component" value="Unassembled WGS sequence"/>
</dbReference>
<evidence type="ECO:0000256" key="2">
    <source>
        <dbReference type="SAM" id="MobiDB-lite"/>
    </source>
</evidence>
<organism evidence="5 6">
    <name type="scientific">Coleofasciculus chthonoplastes PCC 7420</name>
    <dbReference type="NCBI Taxonomy" id="118168"/>
    <lineage>
        <taxon>Bacteria</taxon>
        <taxon>Bacillati</taxon>
        <taxon>Cyanobacteriota</taxon>
        <taxon>Cyanophyceae</taxon>
        <taxon>Coleofasciculales</taxon>
        <taxon>Coleofasciculaceae</taxon>
        <taxon>Coleofasciculus</taxon>
    </lineage>
</organism>
<keyword evidence="3" id="KW-1133">Transmembrane helix</keyword>
<dbReference type="EMBL" id="DS989845">
    <property type="protein sequence ID" value="EDX76779.1"/>
    <property type="molecule type" value="Genomic_DNA"/>
</dbReference>
<feature type="transmembrane region" description="Helical" evidence="3">
    <location>
        <begin position="93"/>
        <end position="114"/>
    </location>
</feature>
<gene>
    <name evidence="5" type="ORF">MC7420_1782</name>
</gene>
<sequence>MEPNPQKSEYTEGNPPEVKTAQADATKSPESKVDVNVDQPGTVAQLPPNNQAKLPAAGQTTDQAWQEWVQPVFDFLSKLPAIISAFYYEYQQAIILIGLVIAGFITVYVTLAVLDAINDIPLLAPIFELVGIGYTIWFIARYLWKAESRQELAQEFDSLKGQLLGKDSTQS</sequence>
<dbReference type="STRING" id="118168.MC7420_1782"/>
<evidence type="ECO:0000313" key="5">
    <source>
        <dbReference type="EMBL" id="EDX76779.1"/>
    </source>
</evidence>
<evidence type="ECO:0000256" key="3">
    <source>
        <dbReference type="SAM" id="Phobius"/>
    </source>
</evidence>
<dbReference type="PANTHER" id="PTHR33222:SF4">
    <property type="entry name" value="PROTEIN CURVATURE THYLAKOID 1A, CHLOROPLASTIC"/>
    <property type="match status" value="1"/>
</dbReference>
<dbReference type="eggNOG" id="COG2815">
    <property type="taxonomic scope" value="Bacteria"/>
</dbReference>
<dbReference type="RefSeq" id="WP_006099737.1">
    <property type="nucleotide sequence ID" value="NZ_DS989845.1"/>
</dbReference>
<feature type="domain" description="Cyanobacterial aminoacyl-tRNA synthetase CAAD" evidence="4">
    <location>
        <begin position="83"/>
        <end position="165"/>
    </location>
</feature>
<dbReference type="OrthoDB" id="459910at2"/>
<dbReference type="InterPro" id="IPR033344">
    <property type="entry name" value="CURT1"/>
</dbReference>
<keyword evidence="3" id="KW-0812">Transmembrane</keyword>
<reference evidence="5 6" key="1">
    <citation type="submission" date="2008-07" db="EMBL/GenBank/DDBJ databases">
        <authorList>
            <person name="Tandeau de Marsac N."/>
            <person name="Ferriera S."/>
            <person name="Johnson J."/>
            <person name="Kravitz S."/>
            <person name="Beeson K."/>
            <person name="Sutton G."/>
            <person name="Rogers Y.-H."/>
            <person name="Friedman R."/>
            <person name="Frazier M."/>
            <person name="Venter J.C."/>
        </authorList>
    </citation>
    <scope>NUCLEOTIDE SEQUENCE [LARGE SCALE GENOMIC DNA]</scope>
    <source>
        <strain evidence="5 6">PCC 7420</strain>
    </source>
</reference>
<keyword evidence="6" id="KW-1185">Reference proteome</keyword>
<dbReference type="InterPro" id="IPR025564">
    <property type="entry name" value="CAAD_dom"/>
</dbReference>
<feature type="region of interest" description="Disordered" evidence="2">
    <location>
        <begin position="1"/>
        <end position="40"/>
    </location>
</feature>
<dbReference type="PANTHER" id="PTHR33222">
    <property type="match status" value="1"/>
</dbReference>
<proteinExistence type="predicted"/>
<evidence type="ECO:0000259" key="4">
    <source>
        <dbReference type="Pfam" id="PF14159"/>
    </source>
</evidence>
<protein>
    <recommendedName>
        <fullName evidence="4">Cyanobacterial aminoacyl-tRNA synthetase CAAD domain-containing protein</fullName>
    </recommendedName>
</protein>
<dbReference type="GO" id="GO:0016020">
    <property type="term" value="C:membrane"/>
    <property type="evidence" value="ECO:0007669"/>
    <property type="project" value="UniProtKB-SubCell"/>
</dbReference>
<evidence type="ECO:0000256" key="1">
    <source>
        <dbReference type="ARBA" id="ARBA00004141"/>
    </source>
</evidence>
<comment type="subcellular location">
    <subcellularLocation>
        <location evidence="1">Membrane</location>
        <topology evidence="1">Multi-pass membrane protein</topology>
    </subcellularLocation>
</comment>
<dbReference type="GO" id="GO:0009579">
    <property type="term" value="C:thylakoid"/>
    <property type="evidence" value="ECO:0007669"/>
    <property type="project" value="InterPro"/>
</dbReference>
<accession>B4VM10</accession>
<dbReference type="AlphaFoldDB" id="B4VM10"/>
<dbReference type="HOGENOM" id="CLU_137945_0_0_3"/>